<feature type="signal peptide" evidence="1">
    <location>
        <begin position="1"/>
        <end position="26"/>
    </location>
</feature>
<dbReference type="Proteomes" id="UP001589654">
    <property type="component" value="Unassembled WGS sequence"/>
</dbReference>
<evidence type="ECO:0000256" key="1">
    <source>
        <dbReference type="SAM" id="SignalP"/>
    </source>
</evidence>
<dbReference type="PROSITE" id="PS51257">
    <property type="entry name" value="PROKAR_LIPOPROTEIN"/>
    <property type="match status" value="1"/>
</dbReference>
<gene>
    <name evidence="2" type="ORF">ACFFUR_11095</name>
</gene>
<dbReference type="EMBL" id="JBHMEW010000060">
    <property type="protein sequence ID" value="MFB9212352.1"/>
    <property type="molecule type" value="Genomic_DNA"/>
</dbReference>
<proteinExistence type="predicted"/>
<dbReference type="RefSeq" id="WP_290248283.1">
    <property type="nucleotide sequence ID" value="NZ_JAUFQT010000001.1"/>
</dbReference>
<protein>
    <submittedName>
        <fullName evidence="2">Uncharacterized protein</fullName>
    </submittedName>
</protein>
<evidence type="ECO:0000313" key="3">
    <source>
        <dbReference type="Proteomes" id="UP001589654"/>
    </source>
</evidence>
<keyword evidence="3" id="KW-1185">Reference proteome</keyword>
<organism evidence="2 3">
    <name type="scientific">Echinicola jeungdonensis</name>
    <dbReference type="NCBI Taxonomy" id="709343"/>
    <lineage>
        <taxon>Bacteria</taxon>
        <taxon>Pseudomonadati</taxon>
        <taxon>Bacteroidota</taxon>
        <taxon>Cytophagia</taxon>
        <taxon>Cytophagales</taxon>
        <taxon>Cyclobacteriaceae</taxon>
        <taxon>Echinicola</taxon>
    </lineage>
</organism>
<reference evidence="2 3" key="1">
    <citation type="submission" date="2024-09" db="EMBL/GenBank/DDBJ databases">
        <authorList>
            <person name="Sun Q."/>
            <person name="Mori K."/>
        </authorList>
    </citation>
    <scope>NUCLEOTIDE SEQUENCE [LARGE SCALE GENOMIC DNA]</scope>
    <source>
        <strain evidence="2 3">CECT 7682</strain>
    </source>
</reference>
<keyword evidence="1" id="KW-0732">Signal</keyword>
<evidence type="ECO:0000313" key="2">
    <source>
        <dbReference type="EMBL" id="MFB9212352.1"/>
    </source>
</evidence>
<accession>A0ABV5J6C4</accession>
<sequence>MKNFYAAKILNKVWSLALVLSLIVIAACDKVDPDGPDIANKCFDQPEMAWAIGERFNQEGDRVLYVEIPPYDQSVGAGGQIVWLDLGLENSEEVIGAVKFRELLDSEVPKGANPGEYIKLLVRIDEPLWYFVPQSQNIKVEGYAESPTGEIPPDQFETHKGVATQETGSDWEYYIVVLPRFNYYEVNVEVQKQIKCVEGE</sequence>
<comment type="caution">
    <text evidence="2">The sequence shown here is derived from an EMBL/GenBank/DDBJ whole genome shotgun (WGS) entry which is preliminary data.</text>
</comment>
<name>A0ABV5J6C4_9BACT</name>
<feature type="chain" id="PRO_5046044098" evidence="1">
    <location>
        <begin position="27"/>
        <end position="200"/>
    </location>
</feature>